<evidence type="ECO:0000256" key="1">
    <source>
        <dbReference type="ARBA" id="ARBA00004477"/>
    </source>
</evidence>
<feature type="transmembrane region" description="Helical" evidence="12">
    <location>
        <begin position="6"/>
        <end position="25"/>
    </location>
</feature>
<dbReference type="GO" id="GO:0046923">
    <property type="term" value="F:ER retention sequence binding"/>
    <property type="evidence" value="ECO:0007669"/>
    <property type="project" value="InterPro"/>
</dbReference>
<feature type="transmembrane region" description="Helical" evidence="12">
    <location>
        <begin position="96"/>
        <end position="115"/>
    </location>
</feature>
<accession>A0A3N4K9J2</accession>
<feature type="region of interest" description="Disordered" evidence="11">
    <location>
        <begin position="271"/>
        <end position="306"/>
    </location>
</feature>
<keyword evidence="7" id="KW-0653">Protein transport</keyword>
<feature type="transmembrane region" description="Helical" evidence="12">
    <location>
        <begin position="37"/>
        <end position="57"/>
    </location>
</feature>
<dbReference type="GO" id="GO:0006621">
    <property type="term" value="P:protein retention in ER lumen"/>
    <property type="evidence" value="ECO:0007669"/>
    <property type="project" value="InterPro"/>
</dbReference>
<evidence type="ECO:0000313" key="13">
    <source>
        <dbReference type="EMBL" id="RPB07190.1"/>
    </source>
</evidence>
<dbReference type="OrthoDB" id="7694678at2759"/>
<evidence type="ECO:0000256" key="5">
    <source>
        <dbReference type="ARBA" id="ARBA00022824"/>
    </source>
</evidence>
<dbReference type="PRINTS" id="PR00660">
    <property type="entry name" value="ERLUMENR"/>
</dbReference>
<feature type="transmembrane region" description="Helical" evidence="12">
    <location>
        <begin position="187"/>
        <end position="208"/>
    </location>
</feature>
<evidence type="ECO:0000256" key="3">
    <source>
        <dbReference type="ARBA" id="ARBA00022448"/>
    </source>
</evidence>
<sequence length="306" mass="34606">MMFNVFRVAADFTHAISILILIFTIHRRRSAEGISLLTQLFYTLVFLTRYLDLLFWWDIGYNTIFKLYYIGSSLYILFLMVKVYARTREEEKEWKVAAIILGASAIAAPIMKGIFGGAGDWFLETLRTFSLILEAFAVIPQITLLRHTQIPTAITSYYLLALGLYRALYIPNWIIRLTDSNDGFFDPNAFIFGVIQTALYIDFAWIYYRRQRVKIRENGAILDGEDFISGGLILGWLMGKKGGPVAGRTTGGGWRGGGLSVSADDEVMVRDSDSGDELEDELQDESEEDLEVEGLGSQRNLIDPTK</sequence>
<dbReference type="InterPro" id="IPR000133">
    <property type="entry name" value="ER_ret_rcpt"/>
</dbReference>
<feature type="transmembrane region" description="Helical" evidence="12">
    <location>
        <begin position="157"/>
        <end position="175"/>
    </location>
</feature>
<keyword evidence="8 12" id="KW-1133">Transmembrane helix</keyword>
<dbReference type="GO" id="GO:0005789">
    <property type="term" value="C:endoplasmic reticulum membrane"/>
    <property type="evidence" value="ECO:0007669"/>
    <property type="project" value="UniProtKB-SubCell"/>
</dbReference>
<name>A0A3N4K9J2_9PEZI</name>
<evidence type="ECO:0000256" key="10">
    <source>
        <dbReference type="ARBA" id="ARBA00023170"/>
    </source>
</evidence>
<evidence type="ECO:0000313" key="14">
    <source>
        <dbReference type="Proteomes" id="UP000277580"/>
    </source>
</evidence>
<evidence type="ECO:0000256" key="4">
    <source>
        <dbReference type="ARBA" id="ARBA00022692"/>
    </source>
</evidence>
<evidence type="ECO:0000256" key="9">
    <source>
        <dbReference type="ARBA" id="ARBA00023136"/>
    </source>
</evidence>
<protein>
    <recommendedName>
        <fullName evidence="15">ER lumen protein retaining receptor</fullName>
    </recommendedName>
</protein>
<evidence type="ECO:0008006" key="15">
    <source>
        <dbReference type="Google" id="ProtNLM"/>
    </source>
</evidence>
<evidence type="ECO:0000256" key="7">
    <source>
        <dbReference type="ARBA" id="ARBA00022927"/>
    </source>
</evidence>
<dbReference type="GO" id="GO:0015031">
    <property type="term" value="P:protein transport"/>
    <property type="evidence" value="ECO:0007669"/>
    <property type="project" value="UniProtKB-KW"/>
</dbReference>
<keyword evidence="3" id="KW-0813">Transport</keyword>
<evidence type="ECO:0000256" key="11">
    <source>
        <dbReference type="SAM" id="MobiDB-lite"/>
    </source>
</evidence>
<keyword evidence="10" id="KW-0675">Receptor</keyword>
<dbReference type="Proteomes" id="UP000277580">
    <property type="component" value="Unassembled WGS sequence"/>
</dbReference>
<feature type="transmembrane region" description="Helical" evidence="12">
    <location>
        <begin position="127"/>
        <end position="145"/>
    </location>
</feature>
<keyword evidence="9 12" id="KW-0472">Membrane</keyword>
<keyword evidence="4 12" id="KW-0812">Transmembrane</keyword>
<comment type="similarity">
    <text evidence="2">Belongs to the ERD2 family.</text>
</comment>
<evidence type="ECO:0000256" key="2">
    <source>
        <dbReference type="ARBA" id="ARBA00010120"/>
    </source>
</evidence>
<organism evidence="13 14">
    <name type="scientific">Morchella conica CCBAS932</name>
    <dbReference type="NCBI Taxonomy" id="1392247"/>
    <lineage>
        <taxon>Eukaryota</taxon>
        <taxon>Fungi</taxon>
        <taxon>Dikarya</taxon>
        <taxon>Ascomycota</taxon>
        <taxon>Pezizomycotina</taxon>
        <taxon>Pezizomycetes</taxon>
        <taxon>Pezizales</taxon>
        <taxon>Morchellaceae</taxon>
        <taxon>Morchella</taxon>
    </lineage>
</organism>
<dbReference type="STRING" id="1392247.A0A3N4K9J2"/>
<reference evidence="13 14" key="1">
    <citation type="journal article" date="2018" name="Nat. Ecol. Evol.">
        <title>Pezizomycetes genomes reveal the molecular basis of ectomycorrhizal truffle lifestyle.</title>
        <authorList>
            <person name="Murat C."/>
            <person name="Payen T."/>
            <person name="Noel B."/>
            <person name="Kuo A."/>
            <person name="Morin E."/>
            <person name="Chen J."/>
            <person name="Kohler A."/>
            <person name="Krizsan K."/>
            <person name="Balestrini R."/>
            <person name="Da Silva C."/>
            <person name="Montanini B."/>
            <person name="Hainaut M."/>
            <person name="Levati E."/>
            <person name="Barry K.W."/>
            <person name="Belfiori B."/>
            <person name="Cichocki N."/>
            <person name="Clum A."/>
            <person name="Dockter R.B."/>
            <person name="Fauchery L."/>
            <person name="Guy J."/>
            <person name="Iotti M."/>
            <person name="Le Tacon F."/>
            <person name="Lindquist E.A."/>
            <person name="Lipzen A."/>
            <person name="Malagnac F."/>
            <person name="Mello A."/>
            <person name="Molinier V."/>
            <person name="Miyauchi S."/>
            <person name="Poulain J."/>
            <person name="Riccioni C."/>
            <person name="Rubini A."/>
            <person name="Sitrit Y."/>
            <person name="Splivallo R."/>
            <person name="Traeger S."/>
            <person name="Wang M."/>
            <person name="Zifcakova L."/>
            <person name="Wipf D."/>
            <person name="Zambonelli A."/>
            <person name="Paolocci F."/>
            <person name="Nowrousian M."/>
            <person name="Ottonello S."/>
            <person name="Baldrian P."/>
            <person name="Spatafora J.W."/>
            <person name="Henrissat B."/>
            <person name="Nagy L.G."/>
            <person name="Aury J.M."/>
            <person name="Wincker P."/>
            <person name="Grigoriev I.V."/>
            <person name="Bonfante P."/>
            <person name="Martin F.M."/>
        </authorList>
    </citation>
    <scope>NUCLEOTIDE SEQUENCE [LARGE SCALE GENOMIC DNA]</scope>
    <source>
        <strain evidence="13 14">CCBAS932</strain>
    </source>
</reference>
<keyword evidence="5" id="KW-0256">Endoplasmic reticulum</keyword>
<dbReference type="PANTHER" id="PTHR10585">
    <property type="entry name" value="ER LUMEN PROTEIN RETAINING RECEPTOR"/>
    <property type="match status" value="1"/>
</dbReference>
<dbReference type="GO" id="GO:0016192">
    <property type="term" value="P:vesicle-mediated transport"/>
    <property type="evidence" value="ECO:0007669"/>
    <property type="project" value="UniProtKB-KW"/>
</dbReference>
<dbReference type="Pfam" id="PF00810">
    <property type="entry name" value="ER_lumen_recept"/>
    <property type="match status" value="1"/>
</dbReference>
<evidence type="ECO:0000256" key="12">
    <source>
        <dbReference type="SAM" id="Phobius"/>
    </source>
</evidence>
<dbReference type="EMBL" id="ML119192">
    <property type="protein sequence ID" value="RPB07190.1"/>
    <property type="molecule type" value="Genomic_DNA"/>
</dbReference>
<gene>
    <name evidence="13" type="ORF">P167DRAFT_568752</name>
</gene>
<evidence type="ECO:0000256" key="6">
    <source>
        <dbReference type="ARBA" id="ARBA00022892"/>
    </source>
</evidence>
<comment type="subcellular location">
    <subcellularLocation>
        <location evidence="1">Endoplasmic reticulum membrane</location>
        <topology evidence="1">Multi-pass membrane protein</topology>
    </subcellularLocation>
</comment>
<proteinExistence type="inferred from homology"/>
<dbReference type="AlphaFoldDB" id="A0A3N4K9J2"/>
<keyword evidence="14" id="KW-1185">Reference proteome</keyword>
<evidence type="ECO:0000256" key="8">
    <source>
        <dbReference type="ARBA" id="ARBA00022989"/>
    </source>
</evidence>
<dbReference type="InParanoid" id="A0A3N4K9J2"/>
<feature type="transmembrane region" description="Helical" evidence="12">
    <location>
        <begin position="63"/>
        <end position="84"/>
    </location>
</feature>
<feature type="compositionally biased region" description="Acidic residues" evidence="11">
    <location>
        <begin position="274"/>
        <end position="292"/>
    </location>
</feature>
<keyword evidence="6" id="KW-0931">ER-Golgi transport</keyword>